<dbReference type="InterPro" id="IPR026003">
    <property type="entry name" value="Cohesin_HEAT"/>
</dbReference>
<dbReference type="GO" id="GO:0140588">
    <property type="term" value="P:chromatin looping"/>
    <property type="evidence" value="ECO:0007669"/>
    <property type="project" value="InterPro"/>
</dbReference>
<evidence type="ECO:0000256" key="6">
    <source>
        <dbReference type="RuleBase" id="RU364107"/>
    </source>
</evidence>
<feature type="compositionally biased region" description="Basic and acidic residues" evidence="7">
    <location>
        <begin position="630"/>
        <end position="639"/>
    </location>
</feature>
<dbReference type="SUPFAM" id="SSF48371">
    <property type="entry name" value="ARM repeat"/>
    <property type="match status" value="1"/>
</dbReference>
<feature type="region of interest" description="Disordered" evidence="7">
    <location>
        <begin position="1222"/>
        <end position="1243"/>
    </location>
</feature>
<feature type="compositionally biased region" description="Low complexity" evidence="7">
    <location>
        <begin position="225"/>
        <end position="236"/>
    </location>
</feature>
<feature type="compositionally biased region" description="Polar residues" evidence="7">
    <location>
        <begin position="368"/>
        <end position="380"/>
    </location>
</feature>
<feature type="compositionally biased region" description="Low complexity" evidence="7">
    <location>
        <begin position="258"/>
        <end position="275"/>
    </location>
</feature>
<comment type="similarity">
    <text evidence="2 6">Belongs to the SCC2/Nipped-B family.</text>
</comment>
<feature type="compositionally biased region" description="Basic residues" evidence="7">
    <location>
        <begin position="63"/>
        <end position="73"/>
    </location>
</feature>
<dbReference type="PANTHER" id="PTHR21704:SF18">
    <property type="entry name" value="NIPPED-B-LIKE PROTEIN"/>
    <property type="match status" value="1"/>
</dbReference>
<dbReference type="InterPro" id="IPR011989">
    <property type="entry name" value="ARM-like"/>
</dbReference>
<dbReference type="GO" id="GO:0071169">
    <property type="term" value="P:establishment of protein localization to chromatin"/>
    <property type="evidence" value="ECO:0007669"/>
    <property type="project" value="TreeGrafter"/>
</dbReference>
<feature type="compositionally biased region" description="Acidic residues" evidence="7">
    <location>
        <begin position="845"/>
        <end position="859"/>
    </location>
</feature>
<dbReference type="RefSeq" id="XP_025348018.1">
    <property type="nucleotide sequence ID" value="XM_025492574.1"/>
</dbReference>
<dbReference type="GeneID" id="37014308"/>
<dbReference type="Pfam" id="PF12830">
    <property type="entry name" value="Nipped-B_C"/>
    <property type="match status" value="1"/>
</dbReference>
<proteinExistence type="inferred from homology"/>
<gene>
    <name evidence="9" type="ORF">BCV69DRAFT_283065</name>
</gene>
<organism evidence="9 10">
    <name type="scientific">Pseudomicrostroma glucosiphilum</name>
    <dbReference type="NCBI Taxonomy" id="1684307"/>
    <lineage>
        <taxon>Eukaryota</taxon>
        <taxon>Fungi</taxon>
        <taxon>Dikarya</taxon>
        <taxon>Basidiomycota</taxon>
        <taxon>Ustilaginomycotina</taxon>
        <taxon>Exobasidiomycetes</taxon>
        <taxon>Microstromatales</taxon>
        <taxon>Microstromatales incertae sedis</taxon>
        <taxon>Pseudomicrostroma</taxon>
    </lineage>
</organism>
<feature type="compositionally biased region" description="Polar residues" evidence="7">
    <location>
        <begin position="390"/>
        <end position="408"/>
    </location>
</feature>
<feature type="region of interest" description="Disordered" evidence="7">
    <location>
        <begin position="804"/>
        <end position="864"/>
    </location>
</feature>
<dbReference type="CDD" id="cd23958">
    <property type="entry name" value="SCC2"/>
    <property type="match status" value="1"/>
</dbReference>
<sequence>MSGSYHHGRDGNRHSTLVAGPSGEWGTPSPPRSHERQGLPRQPSHLAKASQNTSQKESLGVGSHHRNPFRSHHSQTMPHSNGQSSSREWASSERSSPYHAYLQSTAHLTPSTSSPIPPVLNNPFARSTSGPQPQFKAKSQPSSQAGRSFSTSGPSKAKGVSELISMFDGKPIEKGTRSALNVPLGHPFGSSSVHPNPSLNTLAAAMGQREVFMSSVASPSRRHQSQSSRVGSSSRHIAPSMADRKRPQQQSTSHFSDRNSSQSSSQSKPTPASQQNGSASQQHSALQGSGHSGSSELTLAAPLEARNLDRDTSAAGFKIASTVKSELEGPPRAELPLLPSDANADHFSPSAEQNHHHSALESDDDSQRSQTPRQDSQSIVSGPATIGLATPTSFSDNSGVFFSPSSIRSGPESPDPLNVISPPRRKSGHRQESPSTRKSMEHHRFQSQHPSNLNAAMGASMRATLASTSKRQLDDAPEPEGSAAQQRKKGRKSTNAHSPVKATNFYASSTDEASTSRLTQSAEAASSSSLVSSKKASTSQSKPSAPKPRGRPPGSKKKVTAFPTASAEEVVEHEEEKSVPAAVVVPTTAKQLLKEVTAERRGTTFTSSLRLALPVDDEFDSGSAEEWDKDSDYGMHDGDETVTVGDKTAALQTPTNTDVTPSAPRSKPSVIKSADKRSPMRRFLDVMEDLFEAESSLPGSDSISILPTELDASASDFFVLVDGIAVLKPNRIQHLSKLVRTCAANQSGRRPVTMLAAGGADGGATMSEPASIAEIDLQDMQKLMRILATTAKIGEGISPFANSAKAAAAEERGSASPNKRRGAGARNTTRSPRRPRRSKGTLSGETEEEQDAEEVEEGQGSDRLAVEEGEDVLLEGDGTSDLAASPRPKHTKEPSRTSVSPTKSRNGEDDVDTEATEEQHRQLGEQLSRIATSLMAVDCCLSIVTQPAMDKSLASEELLHSCFEMLRASLEQVIFPYGEACSNINEASHPLLQAWLRVVAPSDAKRDKKKRGRPKKLAVDATDDNAVDPSGIFAGCTEYLASILRSCCVLLSQAQKVVLLPSISLSETILYSAIYAGLGTFFAAEPDTLSGTSDAAKASIRGRKAMEALAPGVDATNTVMKSLRQPALGLLCNVFSLYSEQRQWIIEEILTSLVKLPDMKKQRKQYALHNGRAISTITALLVQLVQAASYGLKNRLTPQQPTGQSSTMAAIEVGLAASQRVDEQIDGDDDEERSSTAHGTSSSDYDLASLRKALDGPAQTSRAIATFLMGRISAMKVTKSSGDFSYASVVEMLIGDLLTTVFLPEWPASILMLSSFCRTFSSVLEDPKMLPDAKGVALEHLGTLAAHLRASQLKVDSLRPTGGDLLDGVRSAPRAMNAIEQARDEQGLHDLNHAYGIILDHLAAAEVDDHTSKSAREFLLAQWGSEVSASLIRTSAALDIARGSEEEDTRAEVAPISEYLAGLHQSLLLLSSYGRADGGLSNNTARGDVFASRPIGSYEQASQISEQLVQTTSYAVTFDFARSVLVNALDGQAVGNRTKAIRGLSAIYAIDATLLDLAAIRDAIETRLSDESIGVREAAVGLLSKYLLGQPEDMQSMYEKLRERIFDAGLAVRKRTLKLLASIYRTLPSDETRIDACIRMVRCVNDEDVGIQDLAVQTLGEIWLNLTSSGEDADDVRPAADGSNANPAAPSDAKGLDAEEHDVCGLDNDMAVIVRVAGAIRERPSPLEEVFRRFSKERSEEESKKLVAKLQSLSDRLIIALDEGEDSGDTATLLTKVKAIYLVVSTNPAVLSIAKAKVLLSQLRGSPQTPDEASVLETLLKVFRVSLPVMPKTALAFAGQLEAALRPLLNNPPRQMAALQEVIACYTTIIQAHTESYSTLVRTFGLLFKALSAIAAKLSAQPDSPVDRKSRMIMSEAALLCEHANFDALRKQKPELEQEINDTLGSESIKDAVFLLLLAIRQSPTHRSVALQDIGTLFRGFPLLMIEDKGMEVMDAAFGSEQNSDKEMLLRIILDFLTTDSAKRAPTKADAKTISGDATSIRPGGRKSLSKDGGQPTRVDMSELVGNTDNFADSGVSSILVQRYLDPILNAAVAVGQPGLQRPAMEILKFIIMQGLCHPLQCMPTLISLETTTDSRIANRALQLHEHLASKHGSILAARYGELIKSSFEFQWSLHQPTASQQDLRGYRIDAVTGLTHALLHPWYSLLKDKRQTRLDFLKAMSKFLDLDTSSDACTDEQVLLSRYIADNLAVFEYKTLEEVLVVIADLKKILAVSGAQVKYLAEEYVATAEQGSDAEAMDVDEDGFAESEPNCSDEAGDDESGSDLGGTQHDLRDAGRGSIRGNGRGNTKALSKPQSVAVARMSIVMGTVLLLRNQLKAAFGLSEERCCKYEPKKKQFSGADRPAVRKGGNAEPLSFDGLPLALDVISSRRLALEQMANFEDLMDNEGSMAEMDEDWEE</sequence>
<dbReference type="InterPro" id="IPR016024">
    <property type="entry name" value="ARM-type_fold"/>
</dbReference>
<feature type="region of interest" description="Disordered" evidence="7">
    <location>
        <begin position="620"/>
        <end position="676"/>
    </location>
</feature>
<feature type="compositionally biased region" description="Polar residues" evidence="7">
    <location>
        <begin position="102"/>
        <end position="114"/>
    </location>
</feature>
<feature type="compositionally biased region" description="Basic residues" evidence="7">
    <location>
        <begin position="548"/>
        <end position="559"/>
    </location>
</feature>
<dbReference type="GO" id="GO:0090694">
    <property type="term" value="C:Scc2-Scc4 cohesin loading complex"/>
    <property type="evidence" value="ECO:0007669"/>
    <property type="project" value="TreeGrafter"/>
</dbReference>
<dbReference type="Gene3D" id="1.25.10.10">
    <property type="entry name" value="Leucine-rich Repeat Variant"/>
    <property type="match status" value="1"/>
</dbReference>
<dbReference type="PANTHER" id="PTHR21704">
    <property type="entry name" value="NIPPED-B-LIKE PROTEIN DELANGIN SCC2-RELATED"/>
    <property type="match status" value="1"/>
</dbReference>
<feature type="compositionally biased region" description="Polar residues" evidence="7">
    <location>
        <begin position="74"/>
        <end position="83"/>
    </location>
</feature>
<dbReference type="OrthoDB" id="418242at2759"/>
<feature type="compositionally biased region" description="Polar residues" evidence="7">
    <location>
        <begin position="505"/>
        <end position="520"/>
    </location>
</feature>
<reference evidence="9 10" key="1">
    <citation type="journal article" date="2018" name="Mol. Biol. Evol.">
        <title>Broad Genomic Sampling Reveals a Smut Pathogenic Ancestry of the Fungal Clade Ustilaginomycotina.</title>
        <authorList>
            <person name="Kijpornyongpan T."/>
            <person name="Mondo S.J."/>
            <person name="Barry K."/>
            <person name="Sandor L."/>
            <person name="Lee J."/>
            <person name="Lipzen A."/>
            <person name="Pangilinan J."/>
            <person name="LaButti K."/>
            <person name="Hainaut M."/>
            <person name="Henrissat B."/>
            <person name="Grigoriev I.V."/>
            <person name="Spatafora J.W."/>
            <person name="Aime M.C."/>
        </authorList>
    </citation>
    <scope>NUCLEOTIDE SEQUENCE [LARGE SCALE GENOMIC DNA]</scope>
    <source>
        <strain evidence="9 10">MCA 4718</strain>
    </source>
</reference>
<evidence type="ECO:0000256" key="2">
    <source>
        <dbReference type="ARBA" id="ARBA00009252"/>
    </source>
</evidence>
<accession>A0A316U7P4</accession>
<dbReference type="GO" id="GO:0010468">
    <property type="term" value="P:regulation of gene expression"/>
    <property type="evidence" value="ECO:0007669"/>
    <property type="project" value="InterPro"/>
</dbReference>
<keyword evidence="3 6" id="KW-0677">Repeat</keyword>
<dbReference type="Pfam" id="PF12765">
    <property type="entry name" value="Cohesin_HEAT"/>
    <property type="match status" value="1"/>
</dbReference>
<dbReference type="STRING" id="1684307.A0A316U7P4"/>
<feature type="compositionally biased region" description="Polar residues" evidence="7">
    <location>
        <begin position="124"/>
        <end position="154"/>
    </location>
</feature>
<comment type="subcellular location">
    <subcellularLocation>
        <location evidence="1 6">Nucleus</location>
    </subcellularLocation>
</comment>
<dbReference type="EMBL" id="KZ819327">
    <property type="protein sequence ID" value="PWN20858.1"/>
    <property type="molecule type" value="Genomic_DNA"/>
</dbReference>
<evidence type="ECO:0000256" key="5">
    <source>
        <dbReference type="ARBA" id="ARBA00023306"/>
    </source>
</evidence>
<evidence type="ECO:0000256" key="4">
    <source>
        <dbReference type="ARBA" id="ARBA00023242"/>
    </source>
</evidence>
<dbReference type="InterPro" id="IPR033031">
    <property type="entry name" value="Scc2/Nipped-B"/>
</dbReference>
<feature type="region of interest" description="Disordered" evidence="7">
    <location>
        <begin position="1673"/>
        <end position="1696"/>
    </location>
</feature>
<evidence type="ECO:0000256" key="3">
    <source>
        <dbReference type="ARBA" id="ARBA00022737"/>
    </source>
</evidence>
<feature type="region of interest" description="Disordered" evidence="7">
    <location>
        <begin position="214"/>
        <end position="579"/>
    </location>
</feature>
<dbReference type="GO" id="GO:0034087">
    <property type="term" value="P:establishment of mitotic sister chromatid cohesion"/>
    <property type="evidence" value="ECO:0007669"/>
    <property type="project" value="TreeGrafter"/>
</dbReference>
<evidence type="ECO:0000313" key="10">
    <source>
        <dbReference type="Proteomes" id="UP000245942"/>
    </source>
</evidence>
<keyword evidence="10" id="KW-1185">Reference proteome</keyword>
<keyword evidence="5 6" id="KW-0131">Cell cycle</keyword>
<dbReference type="InterPro" id="IPR024986">
    <property type="entry name" value="Nipped-B_C"/>
</dbReference>
<feature type="compositionally biased region" description="Low complexity" evidence="7">
    <location>
        <begin position="84"/>
        <end position="95"/>
    </location>
</feature>
<dbReference type="GO" id="GO:0003682">
    <property type="term" value="F:chromatin binding"/>
    <property type="evidence" value="ECO:0007669"/>
    <property type="project" value="TreeGrafter"/>
</dbReference>
<evidence type="ECO:0000259" key="8">
    <source>
        <dbReference type="Pfam" id="PF12830"/>
    </source>
</evidence>
<name>A0A316U7P4_9BASI</name>
<feature type="region of interest" description="Disordered" evidence="7">
    <location>
        <begin position="2029"/>
        <end position="2056"/>
    </location>
</feature>
<feature type="compositionally biased region" description="Low complexity" evidence="7">
    <location>
        <begin position="521"/>
        <end position="544"/>
    </location>
</feature>
<feature type="region of interest" description="Disordered" evidence="7">
    <location>
        <begin position="876"/>
        <end position="921"/>
    </location>
</feature>
<evidence type="ECO:0000256" key="1">
    <source>
        <dbReference type="ARBA" id="ARBA00004123"/>
    </source>
</evidence>
<evidence type="ECO:0000256" key="7">
    <source>
        <dbReference type="SAM" id="MobiDB-lite"/>
    </source>
</evidence>
<feature type="region of interest" description="Disordered" evidence="7">
    <location>
        <begin position="1"/>
        <end position="162"/>
    </location>
</feature>
<evidence type="ECO:0000313" key="9">
    <source>
        <dbReference type="EMBL" id="PWN20858.1"/>
    </source>
</evidence>
<protein>
    <recommendedName>
        <fullName evidence="6">Sister chromatid cohesion protein</fullName>
    </recommendedName>
</protein>
<feature type="compositionally biased region" description="Polar residues" evidence="7">
    <location>
        <begin position="650"/>
        <end position="660"/>
    </location>
</feature>
<dbReference type="Proteomes" id="UP000245942">
    <property type="component" value="Unassembled WGS sequence"/>
</dbReference>
<feature type="compositionally biased region" description="Polar residues" evidence="7">
    <location>
        <begin position="276"/>
        <end position="297"/>
    </location>
</feature>
<feature type="compositionally biased region" description="Acidic residues" evidence="7">
    <location>
        <begin position="620"/>
        <end position="629"/>
    </location>
</feature>
<feature type="region of interest" description="Disordered" evidence="7">
    <location>
        <begin position="2304"/>
        <end position="2352"/>
    </location>
</feature>
<keyword evidence="4 6" id="KW-0539">Nucleus</keyword>
<dbReference type="GO" id="GO:1990414">
    <property type="term" value="P:replication-born double-strand break repair via sister chromatid exchange"/>
    <property type="evidence" value="ECO:0007669"/>
    <property type="project" value="TreeGrafter"/>
</dbReference>
<dbReference type="GO" id="GO:0061775">
    <property type="term" value="F:cohesin loader activity"/>
    <property type="evidence" value="ECO:0007669"/>
    <property type="project" value="InterPro"/>
</dbReference>
<feature type="domain" description="Sister chromatid cohesion C-terminal" evidence="8">
    <location>
        <begin position="2078"/>
        <end position="2270"/>
    </location>
</feature>